<dbReference type="Pfam" id="PF00561">
    <property type="entry name" value="Abhydrolase_1"/>
    <property type="match status" value="1"/>
</dbReference>
<dbReference type="PANTHER" id="PTHR43689">
    <property type="entry name" value="HYDROLASE"/>
    <property type="match status" value="1"/>
</dbReference>
<evidence type="ECO:0000313" key="3">
    <source>
        <dbReference type="Proteomes" id="UP001500689"/>
    </source>
</evidence>
<dbReference type="InterPro" id="IPR029058">
    <property type="entry name" value="AB_hydrolase_fold"/>
</dbReference>
<accession>A0ABP6VSW9</accession>
<gene>
    <name evidence="2" type="primary">pcaD_1</name>
    <name evidence="2" type="ORF">GCM10022222_22770</name>
</gene>
<comment type="caution">
    <text evidence="2">The sequence shown here is derived from an EMBL/GenBank/DDBJ whole genome shotgun (WGS) entry which is preliminary data.</text>
</comment>
<evidence type="ECO:0000313" key="2">
    <source>
        <dbReference type="EMBL" id="GAA3538619.1"/>
    </source>
</evidence>
<dbReference type="SUPFAM" id="SSF53474">
    <property type="entry name" value="alpha/beta-Hydrolases"/>
    <property type="match status" value="1"/>
</dbReference>
<sequence>MRGARLNDGLSVLTVGSGPALVVVPGLGAGADLAERVPRSAEWSARALATGLNRTVHLVHRPMWMPDGTSIAELAGWYAAALRERFDRPVDVLGTSAGGVTGLQLAMDHPDLVRRLVMLVAASRADERAARALLESVRREQRGRSAAWAGSGLVARGPLRLLVFGAYALGGRRAPGEAAMATALQGWDVTDRLAEVTAPTLVIGGTRDRIIPPDLVRATAAGIPDSRLLLLPGRDHLRAMYARQVKPAIETFLG</sequence>
<evidence type="ECO:0000259" key="1">
    <source>
        <dbReference type="Pfam" id="PF00561"/>
    </source>
</evidence>
<dbReference type="Gene3D" id="3.40.50.1820">
    <property type="entry name" value="alpha/beta hydrolase"/>
    <property type="match status" value="1"/>
</dbReference>
<reference evidence="3" key="1">
    <citation type="journal article" date="2019" name="Int. J. Syst. Evol. Microbiol.">
        <title>The Global Catalogue of Microorganisms (GCM) 10K type strain sequencing project: providing services to taxonomists for standard genome sequencing and annotation.</title>
        <authorList>
            <consortium name="The Broad Institute Genomics Platform"/>
            <consortium name="The Broad Institute Genome Sequencing Center for Infectious Disease"/>
            <person name="Wu L."/>
            <person name="Ma J."/>
        </authorList>
    </citation>
    <scope>NUCLEOTIDE SEQUENCE [LARGE SCALE GENOMIC DNA]</scope>
    <source>
        <strain evidence="3">JCM 16898</strain>
    </source>
</reference>
<dbReference type="PRINTS" id="PR00111">
    <property type="entry name" value="ABHYDROLASE"/>
</dbReference>
<protein>
    <submittedName>
        <fullName evidence="2">3-oxoadipate enol-lactonase</fullName>
    </submittedName>
</protein>
<dbReference type="Proteomes" id="UP001500689">
    <property type="component" value="Unassembled WGS sequence"/>
</dbReference>
<dbReference type="InterPro" id="IPR000073">
    <property type="entry name" value="AB_hydrolase_1"/>
</dbReference>
<proteinExistence type="predicted"/>
<dbReference type="EMBL" id="BAAAZN010000004">
    <property type="protein sequence ID" value="GAA3538619.1"/>
    <property type="molecule type" value="Genomic_DNA"/>
</dbReference>
<keyword evidence="3" id="KW-1185">Reference proteome</keyword>
<dbReference type="RefSeq" id="WP_344858434.1">
    <property type="nucleotide sequence ID" value="NZ_BAAAZN010000004.1"/>
</dbReference>
<organism evidence="2 3">
    <name type="scientific">Amycolatopsis ultiminotia</name>
    <dbReference type="NCBI Taxonomy" id="543629"/>
    <lineage>
        <taxon>Bacteria</taxon>
        <taxon>Bacillati</taxon>
        <taxon>Actinomycetota</taxon>
        <taxon>Actinomycetes</taxon>
        <taxon>Pseudonocardiales</taxon>
        <taxon>Pseudonocardiaceae</taxon>
        <taxon>Amycolatopsis</taxon>
    </lineage>
</organism>
<name>A0ABP6VSW9_9PSEU</name>
<dbReference type="PANTHER" id="PTHR43689:SF8">
    <property type="entry name" value="ALPHA_BETA-HYDROLASES SUPERFAMILY PROTEIN"/>
    <property type="match status" value="1"/>
</dbReference>
<feature type="domain" description="AB hydrolase-1" evidence="1">
    <location>
        <begin position="71"/>
        <end position="236"/>
    </location>
</feature>